<feature type="domain" description="NADP-dependent oxidoreductase" evidence="2">
    <location>
        <begin position="16"/>
        <end position="317"/>
    </location>
</feature>
<dbReference type="Proteomes" id="UP000076871">
    <property type="component" value="Unassembled WGS sequence"/>
</dbReference>
<dbReference type="Pfam" id="PF00248">
    <property type="entry name" value="Aldo_ket_red"/>
    <property type="match status" value="1"/>
</dbReference>
<gene>
    <name evidence="3" type="ORF">LAESUDRAFT_698025</name>
</gene>
<proteinExistence type="predicted"/>
<organism evidence="3 4">
    <name type="scientific">Laetiporus sulphureus 93-53</name>
    <dbReference type="NCBI Taxonomy" id="1314785"/>
    <lineage>
        <taxon>Eukaryota</taxon>
        <taxon>Fungi</taxon>
        <taxon>Dikarya</taxon>
        <taxon>Basidiomycota</taxon>
        <taxon>Agaricomycotina</taxon>
        <taxon>Agaricomycetes</taxon>
        <taxon>Polyporales</taxon>
        <taxon>Laetiporus</taxon>
    </lineage>
</organism>
<evidence type="ECO:0000256" key="1">
    <source>
        <dbReference type="ARBA" id="ARBA00023002"/>
    </source>
</evidence>
<protein>
    <submittedName>
        <fullName evidence="3">Aldo/keto reductase</fullName>
    </submittedName>
</protein>
<dbReference type="PANTHER" id="PTHR43625:SF40">
    <property type="entry name" value="ALDO-KETO REDUCTASE YAKC [NADP(+)]"/>
    <property type="match status" value="1"/>
</dbReference>
<dbReference type="RefSeq" id="XP_040765707.1">
    <property type="nucleotide sequence ID" value="XM_040906331.1"/>
</dbReference>
<dbReference type="EMBL" id="KV427617">
    <property type="protein sequence ID" value="KZT07967.1"/>
    <property type="molecule type" value="Genomic_DNA"/>
</dbReference>
<dbReference type="OrthoDB" id="37537at2759"/>
<dbReference type="STRING" id="1314785.A0A165EY78"/>
<dbReference type="Gene3D" id="3.20.20.100">
    <property type="entry name" value="NADP-dependent oxidoreductase domain"/>
    <property type="match status" value="1"/>
</dbReference>
<dbReference type="SUPFAM" id="SSF51430">
    <property type="entry name" value="NAD(P)-linked oxidoreductase"/>
    <property type="match status" value="1"/>
</dbReference>
<name>A0A165EY78_9APHY</name>
<evidence type="ECO:0000313" key="4">
    <source>
        <dbReference type="Proteomes" id="UP000076871"/>
    </source>
</evidence>
<keyword evidence="4" id="KW-1185">Reference proteome</keyword>
<dbReference type="InterPro" id="IPR036812">
    <property type="entry name" value="NAD(P)_OxRdtase_dom_sf"/>
</dbReference>
<dbReference type="PANTHER" id="PTHR43625">
    <property type="entry name" value="AFLATOXIN B1 ALDEHYDE REDUCTASE"/>
    <property type="match status" value="1"/>
</dbReference>
<sequence length="346" mass="38029">MILPTRKIGEHVVSAIGYGAMGIAAFYGKPLPDEERFKVRVELLAPVLDAVYENGCTMWDTADAYADSEELIGKWFKRTGKRNEIFLATKFGVRSGVPNRTVNGDPDYVHKAFQKSISRLGVDSVELYYLHRADPTVPIELTVGAMAELVKAGKVKYLGLSECSAETLRRAHAVHPITALQVEYSPFTLDIEDEKIGLLKTARELGVTIIAYSPLGRGLLTGQYKSPDDFDEDDFRRTVPRYSKENFPNILKLADGLEQIGARHGATAGQIALAWLLAQGPDVIPIPGTTKIERLKENLGAANIKLTREEVEEVRNVANNAHCVSGARYPPQLAAVLFADTPPLVK</sequence>
<evidence type="ECO:0000259" key="2">
    <source>
        <dbReference type="Pfam" id="PF00248"/>
    </source>
</evidence>
<evidence type="ECO:0000313" key="3">
    <source>
        <dbReference type="EMBL" id="KZT07967.1"/>
    </source>
</evidence>
<accession>A0A165EY78</accession>
<dbReference type="InterPro" id="IPR050791">
    <property type="entry name" value="Aldo-Keto_reductase"/>
</dbReference>
<keyword evidence="1" id="KW-0560">Oxidoreductase</keyword>
<dbReference type="FunCoup" id="A0A165EY78">
    <property type="interactions" value="315"/>
</dbReference>
<dbReference type="InterPro" id="IPR023210">
    <property type="entry name" value="NADP_OxRdtase_dom"/>
</dbReference>
<dbReference type="AlphaFoldDB" id="A0A165EY78"/>
<dbReference type="GO" id="GO:0016491">
    <property type="term" value="F:oxidoreductase activity"/>
    <property type="evidence" value="ECO:0007669"/>
    <property type="project" value="UniProtKB-KW"/>
</dbReference>
<reference evidence="3 4" key="1">
    <citation type="journal article" date="2016" name="Mol. Biol. Evol.">
        <title>Comparative Genomics of Early-Diverging Mushroom-Forming Fungi Provides Insights into the Origins of Lignocellulose Decay Capabilities.</title>
        <authorList>
            <person name="Nagy L.G."/>
            <person name="Riley R."/>
            <person name="Tritt A."/>
            <person name="Adam C."/>
            <person name="Daum C."/>
            <person name="Floudas D."/>
            <person name="Sun H."/>
            <person name="Yadav J.S."/>
            <person name="Pangilinan J."/>
            <person name="Larsson K.H."/>
            <person name="Matsuura K."/>
            <person name="Barry K."/>
            <person name="Labutti K."/>
            <person name="Kuo R."/>
            <person name="Ohm R.A."/>
            <person name="Bhattacharya S.S."/>
            <person name="Shirouzu T."/>
            <person name="Yoshinaga Y."/>
            <person name="Martin F.M."/>
            <person name="Grigoriev I.V."/>
            <person name="Hibbett D.S."/>
        </authorList>
    </citation>
    <scope>NUCLEOTIDE SEQUENCE [LARGE SCALE GENOMIC DNA]</scope>
    <source>
        <strain evidence="3 4">93-53</strain>
    </source>
</reference>
<dbReference type="GO" id="GO:0005737">
    <property type="term" value="C:cytoplasm"/>
    <property type="evidence" value="ECO:0007669"/>
    <property type="project" value="TreeGrafter"/>
</dbReference>
<dbReference type="InParanoid" id="A0A165EY78"/>
<dbReference type="GeneID" id="63823360"/>